<feature type="region of interest" description="Disordered" evidence="21">
    <location>
        <begin position="799"/>
        <end position="824"/>
    </location>
</feature>
<accession>A0A4Y9YMT2</accession>
<keyword evidence="22" id="KW-0732">Signal</keyword>
<evidence type="ECO:0000256" key="10">
    <source>
        <dbReference type="ARBA" id="ARBA00022840"/>
    </source>
</evidence>
<dbReference type="SUPFAM" id="SSF48108">
    <property type="entry name" value="Carbamoyl phosphate synthetase, large subunit connection domain"/>
    <property type="match status" value="1"/>
</dbReference>
<dbReference type="SMART" id="SM01096">
    <property type="entry name" value="CPSase_L_D3"/>
    <property type="match status" value="1"/>
</dbReference>
<dbReference type="OrthoDB" id="1924069at2759"/>
<dbReference type="GO" id="GO:0006526">
    <property type="term" value="P:L-arginine biosynthetic process"/>
    <property type="evidence" value="ECO:0007669"/>
    <property type="project" value="UniProtKB-KW"/>
</dbReference>
<dbReference type="FunFam" id="3.30.470.20:FF:000001">
    <property type="entry name" value="Carbamoyl-phosphate synthase large chain"/>
    <property type="match status" value="1"/>
</dbReference>
<dbReference type="STRING" id="205917.A0A4Y9YMT2"/>
<dbReference type="InterPro" id="IPR006275">
    <property type="entry name" value="CPSase_lsu"/>
</dbReference>
<dbReference type="SUPFAM" id="SSF52335">
    <property type="entry name" value="Methylglyoxal synthase-like"/>
    <property type="match status" value="1"/>
</dbReference>
<evidence type="ECO:0000256" key="19">
    <source>
        <dbReference type="ARBA" id="ARBA00074189"/>
    </source>
</evidence>
<dbReference type="GO" id="GO:0005524">
    <property type="term" value="F:ATP binding"/>
    <property type="evidence" value="ECO:0007669"/>
    <property type="project" value="UniProtKB-UniRule"/>
</dbReference>
<comment type="catalytic activity">
    <reaction evidence="18">
        <text>hydrogencarbonate + L-glutamine + 2 ATP + H2O = carbamoyl phosphate + L-glutamate + 2 ADP + phosphate + 2 H(+)</text>
        <dbReference type="Rhea" id="RHEA:18633"/>
        <dbReference type="ChEBI" id="CHEBI:15377"/>
        <dbReference type="ChEBI" id="CHEBI:15378"/>
        <dbReference type="ChEBI" id="CHEBI:17544"/>
        <dbReference type="ChEBI" id="CHEBI:29985"/>
        <dbReference type="ChEBI" id="CHEBI:30616"/>
        <dbReference type="ChEBI" id="CHEBI:43474"/>
        <dbReference type="ChEBI" id="CHEBI:58228"/>
        <dbReference type="ChEBI" id="CHEBI:58359"/>
        <dbReference type="ChEBI" id="CHEBI:456216"/>
        <dbReference type="EC" id="6.3.5.5"/>
    </reaction>
</comment>
<dbReference type="NCBIfam" id="NF009455">
    <property type="entry name" value="PRK12815.1"/>
    <property type="match status" value="1"/>
</dbReference>
<dbReference type="InterPro" id="IPR036914">
    <property type="entry name" value="MGS-like_dom_sf"/>
</dbReference>
<dbReference type="InterPro" id="IPR011761">
    <property type="entry name" value="ATP-grasp"/>
</dbReference>
<dbReference type="GO" id="GO:0046872">
    <property type="term" value="F:metal ion binding"/>
    <property type="evidence" value="ECO:0007669"/>
    <property type="project" value="UniProtKB-KW"/>
</dbReference>
<feature type="signal peptide" evidence="22">
    <location>
        <begin position="1"/>
        <end position="28"/>
    </location>
</feature>
<keyword evidence="8" id="KW-0677">Repeat</keyword>
<dbReference type="InterPro" id="IPR005479">
    <property type="entry name" value="CPAse_ATP-bd"/>
</dbReference>
<dbReference type="FunFam" id="3.40.50.20:FF:000002">
    <property type="entry name" value="Carbamoyl-phosphate synthase large chain"/>
    <property type="match status" value="1"/>
</dbReference>
<dbReference type="Gene3D" id="3.40.50.20">
    <property type="match status" value="2"/>
</dbReference>
<evidence type="ECO:0000256" key="16">
    <source>
        <dbReference type="ARBA" id="ARBA00044334"/>
    </source>
</evidence>
<evidence type="ECO:0000259" key="24">
    <source>
        <dbReference type="PROSITE" id="PS51855"/>
    </source>
</evidence>
<evidence type="ECO:0000256" key="9">
    <source>
        <dbReference type="ARBA" id="ARBA00022741"/>
    </source>
</evidence>
<comment type="subunit">
    <text evidence="12">Heterodimer composed of 2 chains; the small (or glutamine) chain promotes the hydrolysis of glutamine to ammonia, which is used by the large (or ammonia) chain to synthesize carbamoyl phosphate.</text>
</comment>
<dbReference type="EMBL" id="SEOQ01000398">
    <property type="protein sequence ID" value="TFY63804.1"/>
    <property type="molecule type" value="Genomic_DNA"/>
</dbReference>
<dbReference type="PANTHER" id="PTHR11405:SF53">
    <property type="entry name" value="CARBAMOYL-PHOSPHATE SYNTHASE [AMMONIA], MITOCHONDRIAL"/>
    <property type="match status" value="1"/>
</dbReference>
<dbReference type="InterPro" id="IPR016185">
    <property type="entry name" value="PreATP-grasp_dom_sf"/>
</dbReference>
<dbReference type="Pfam" id="PF02787">
    <property type="entry name" value="CPSase_L_D3"/>
    <property type="match status" value="1"/>
</dbReference>
<evidence type="ECO:0000256" key="5">
    <source>
        <dbReference type="ARBA" id="ARBA00022598"/>
    </source>
</evidence>
<dbReference type="Pfam" id="PF02786">
    <property type="entry name" value="CPSase_L_D2"/>
    <property type="match status" value="2"/>
</dbReference>
<feature type="domain" description="MGS-like" evidence="24">
    <location>
        <begin position="2020"/>
        <end position="2173"/>
    </location>
</feature>
<feature type="domain" description="ATP-grasp" evidence="23">
    <location>
        <begin position="1213"/>
        <end position="1405"/>
    </location>
</feature>
<dbReference type="FunFam" id="1.10.1030.10:FF:000001">
    <property type="entry name" value="Carbamoyl-phosphate synthase large chain"/>
    <property type="match status" value="1"/>
</dbReference>
<sequence length="2173" mass="237606">MGRTRSTRARKASWLAFGLIALATASTAVPDLKTAVTDPGRLDKAVTAATVSALVGVESAGVDYGPQAVASVASSGETVGTQDAQNDDPADLAASEAARAYRYALATLNALTSLQYTSQPNPPPSTPGNSIISSVFPNFQGQGPVGTALRILVKLWYRFTTSRAGKEALGGKRKRDDELRSRAIKVVDLLLHAADLGHADALFTLAKISMLPPTPDFPVRPDLAYRTFTKHADLTGNGTSQAALAFFHSTGYRGIVPVDQAKAQLYYTFAAHGGDKGAQMALGYRYWMGVGVAEDCDRALEWYEHAAETAMQRFLSGPPGGRALPLTPARLSDLDGGVYGHGASVASTGMNIVKPAIKAARARAAGETWEDILEYYIFNADRGETDFAFRLGKIFYQGSIYSAPGGIASGGEGVGRVPRDFERARYYFERITRQVWAQDASDAGAQNTRQDGPVGYAAAAAGYLGRMYLRGEGVRQNVGLAKVWFERGAEYGDKECHNGLGIIWRDGLHGRKDNKGALRHFEIAAGQDLAEAQVNLGKYYYGVKDIKRATTYFEMALRHGSPFEAYYYLSLIQKEHMQLMPPAMKGGACSVALSFYKIVAERGSWGDDPLREGRARLGVGHCCWQGECYAEVVDRGGEGIRDGAEQSGLCPRSGVLKDPRFTSFSPSNDTARLALTQWIRSAAQNNVDALVKVGDYYYHGLGVPDEPKEDRFEKAAGYYQSAADTQVSALAMWSLGWMYENGIGVPQDFHLAKRHYDVALETNAEAYLPVTLSLLKLHARSLWHTLTGGKDGLSIWESEEDSYPETPRQQQLAEGQTLDGSTQDVQEELEEQKEYVEDDGTWYLGRARDEYRRRRGDQAPGDDEDPIEWARERRNAEAERDSDFGPEDYFDAAMRGGHRGEDAADEFAETMMLIGLCLVVTLLLYIRGRMVERLRREAREQNGNEQEQGRDGQAVAQPQPNGGLFPPEGDPARDEWAIVRLELIVAHSADDTMAIAMGMGLLSPIRCTVAAAARAPQRARLVPAARAFHVSAARTFTSPTHPVRAVAAPSVGDFGTKNDGERVLNSPSEVARRISAKVLPKLPRANVCKVVVVGSGGLSIGQAGEFDYSGSQAMKALREEGIDAVLINPNIATWQTSHELASEVYFLPISVDYVAYVLEKERPDGILLTFGGQSALNVGIELDRMGVLDRLGVKVLGTPIRTLEVSEDRDLFVQALKEIDIPVAHSTAVSNVSAALEAADKIGYPVIMRSAFTLGGLGSGFANNSDELRDLAARGLALSPQVLVERSMKGWKEVEYEVVRDGADNTIICCNMENFDPLGTHTGDSIVVAPSQTLTDDEYHMLRSAALKVIRHLGVVGECNIQYALNATSREYCVIEVNARLSRSSALASKATGYPLAYTAAKLALGYTLPELPNAVTKTTTACFEPSLDYIVTKIPKWDLAKFSTQVNREVGSSMKSVGEVMAIGRTFEESIMKALRMVDPRWVGFEVFGEKMTKEDMDHVLCNPTDMRIFAIAQAMYIEGYSVDKIHDMTKIDKWFLYKLENIVATHRALTDAGDISSVSHELMVRAKRMGFSDSHIASLLSSTEDVVRAHRKALGVTPFVKRIDTLAAEFPAHTNYLYTTYNASTHDVEFDEHGTMVLGSGVYRIGSSVEFDWCAVTCARSLRENGMKTIMVNYNPETVSTDFDEADRLYFEELGWERVMDIYELEGAQGVVVSVGGQLPQNIALRLKHSGVNVLGTDPEKIDMAEDRHKFSSILDKIGVDQPDWTEVTSVDAAKEFAQRVGYPVLIRPSYVLSGAAMNVVYSESTLEYNLSAAADVSPLHPVVITKFIDGAQEIDVDAVAHKGQLLVHAVSEHVENAGVHSGDATLVLPPFSLDEGDMARLKEIAQKVAAGFDISGPYNMQVIRKQADEAGKPAELKVIECNLRASRSFPFVSKVLGHNFIQTATAAITGVNVPEPVDVMSEKRDYTSIKVAQFSWTRLGGADPFLGVEMASTGEVASFGKDVHEAYWASLLSTTGFKVPQEKSGVLIGGDIAKPEMQTIAKTLSDLGFKLYCSSAVVEEFLNDIPYVHAKRIMFPTKDKRKLREVFDEYDIQCVINLANARASSLTDEDYVARRNAVDFGLPLLNNPRTALLFVEALAKKIPQGGLRSYTEGRIPPEVKSWAEFVGFRA</sequence>
<evidence type="ECO:0000259" key="23">
    <source>
        <dbReference type="PROSITE" id="PS50975"/>
    </source>
</evidence>
<evidence type="ECO:0000256" key="1">
    <source>
        <dbReference type="ARBA" id="ARBA00005077"/>
    </source>
</evidence>
<dbReference type="FunFam" id="3.40.50.1380:FF:000015">
    <property type="entry name" value="Carbamoyl-phosphate synthase arginine-specific large chain"/>
    <property type="match status" value="1"/>
</dbReference>
<dbReference type="Pfam" id="PF08238">
    <property type="entry name" value="Sel1"/>
    <property type="match status" value="8"/>
</dbReference>
<evidence type="ECO:0000256" key="6">
    <source>
        <dbReference type="ARBA" id="ARBA00022605"/>
    </source>
</evidence>
<keyword evidence="4" id="KW-0055">Arginine biosynthesis</keyword>
<dbReference type="NCBIfam" id="NF003671">
    <property type="entry name" value="PRK05294.1"/>
    <property type="match status" value="1"/>
</dbReference>
<evidence type="ECO:0000256" key="22">
    <source>
        <dbReference type="SAM" id="SignalP"/>
    </source>
</evidence>
<dbReference type="GO" id="GO:0004088">
    <property type="term" value="F:carbamoyl-phosphate synthase (glutamine-hydrolyzing) activity"/>
    <property type="evidence" value="ECO:0007669"/>
    <property type="project" value="UniProtKB-EC"/>
</dbReference>
<dbReference type="Gene3D" id="3.30.470.20">
    <property type="entry name" value="ATP-grasp fold, B domain"/>
    <property type="match status" value="2"/>
</dbReference>
<dbReference type="PRINTS" id="PR00098">
    <property type="entry name" value="CPSASE"/>
</dbReference>
<dbReference type="Pfam" id="PF25596">
    <property type="entry name" value="CPSase_L_D1"/>
    <property type="match status" value="2"/>
</dbReference>
<dbReference type="EC" id="6.3.4.16" evidence="13"/>
<dbReference type="Gene3D" id="1.10.1030.10">
    <property type="entry name" value="Carbamoyl-phosphate synthetase, large subunit oligomerisation domain"/>
    <property type="match status" value="1"/>
</dbReference>
<keyword evidence="9 20" id="KW-0547">Nucleotide-binding</keyword>
<evidence type="ECO:0000256" key="13">
    <source>
        <dbReference type="ARBA" id="ARBA00044063"/>
    </source>
</evidence>
<evidence type="ECO:0000313" key="26">
    <source>
        <dbReference type="Proteomes" id="UP000298327"/>
    </source>
</evidence>
<dbReference type="CDD" id="cd01423">
    <property type="entry name" value="MGS_CPS_I_III"/>
    <property type="match status" value="1"/>
</dbReference>
<keyword evidence="10 20" id="KW-0067">ATP-binding</keyword>
<evidence type="ECO:0000256" key="17">
    <source>
        <dbReference type="ARBA" id="ARBA00047359"/>
    </source>
</evidence>
<dbReference type="InterPro" id="IPR013815">
    <property type="entry name" value="ATP_grasp_subdomain_1"/>
</dbReference>
<dbReference type="FunFam" id="3.30.470.20:FF:000026">
    <property type="entry name" value="Carbamoyl-phosphate synthase large chain"/>
    <property type="match status" value="1"/>
</dbReference>
<evidence type="ECO:0000256" key="8">
    <source>
        <dbReference type="ARBA" id="ARBA00022737"/>
    </source>
</evidence>
<evidence type="ECO:0000256" key="11">
    <source>
        <dbReference type="ARBA" id="ARBA00023211"/>
    </source>
</evidence>
<keyword evidence="11" id="KW-0464">Manganese</keyword>
<evidence type="ECO:0000256" key="15">
    <source>
        <dbReference type="ARBA" id="ARBA00044318"/>
    </source>
</evidence>
<dbReference type="SUPFAM" id="SSF81901">
    <property type="entry name" value="HCP-like"/>
    <property type="match status" value="3"/>
</dbReference>
<dbReference type="PROSITE" id="PS00867">
    <property type="entry name" value="CPSASE_2"/>
    <property type="match status" value="2"/>
</dbReference>
<evidence type="ECO:0000313" key="25">
    <source>
        <dbReference type="EMBL" id="TFY63804.1"/>
    </source>
</evidence>
<dbReference type="InterPro" id="IPR006597">
    <property type="entry name" value="Sel1-like"/>
</dbReference>
<dbReference type="PROSITE" id="PS00866">
    <property type="entry name" value="CPSASE_1"/>
    <property type="match status" value="2"/>
</dbReference>
<keyword evidence="7" id="KW-0479">Metal-binding</keyword>
<feature type="domain" description="ATP-grasp" evidence="23">
    <location>
        <begin position="1754"/>
        <end position="1952"/>
    </location>
</feature>
<dbReference type="SUPFAM" id="SSF52440">
    <property type="entry name" value="PreATP-grasp domain"/>
    <property type="match status" value="2"/>
</dbReference>
<dbReference type="InterPro" id="IPR036897">
    <property type="entry name" value="CarbamoylP_synth_lsu_oligo_sf"/>
</dbReference>
<dbReference type="InterPro" id="IPR005483">
    <property type="entry name" value="CPSase_dom"/>
</dbReference>
<dbReference type="InterPro" id="IPR005480">
    <property type="entry name" value="CPSase_lsu_oligo"/>
</dbReference>
<comment type="similarity">
    <text evidence="2">Belongs to the CarB family.</text>
</comment>
<dbReference type="SUPFAM" id="SSF56059">
    <property type="entry name" value="Glutathione synthetase ATP-binding domain-like"/>
    <property type="match status" value="2"/>
</dbReference>
<evidence type="ECO:0000256" key="2">
    <source>
        <dbReference type="ARBA" id="ARBA00009799"/>
    </source>
</evidence>
<dbReference type="FunFam" id="3.40.50.20:FF:000001">
    <property type="entry name" value="Carbamoyl-phosphate synthase large chain"/>
    <property type="match status" value="1"/>
</dbReference>
<dbReference type="SMART" id="SM00671">
    <property type="entry name" value="SEL1"/>
    <property type="match status" value="7"/>
</dbReference>
<evidence type="ECO:0000256" key="12">
    <source>
        <dbReference type="ARBA" id="ARBA00044031"/>
    </source>
</evidence>
<feature type="region of interest" description="Disordered" evidence="21">
    <location>
        <begin position="938"/>
        <end position="970"/>
    </location>
</feature>
<dbReference type="Proteomes" id="UP000298327">
    <property type="component" value="Unassembled WGS sequence"/>
</dbReference>
<feature type="chain" id="PRO_5021245632" description="Carbamoyl phosphate synthase arginine-specific large chain" evidence="22">
    <location>
        <begin position="29"/>
        <end position="2173"/>
    </location>
</feature>
<name>A0A4Y9YMT2_9AGAM</name>
<feature type="compositionally biased region" description="Basic and acidic residues" evidence="21">
    <location>
        <begin position="938"/>
        <end position="950"/>
    </location>
</feature>
<evidence type="ECO:0000256" key="18">
    <source>
        <dbReference type="ARBA" id="ARBA00048816"/>
    </source>
</evidence>
<dbReference type="InterPro" id="IPR011990">
    <property type="entry name" value="TPR-like_helical_dom_sf"/>
</dbReference>
<dbReference type="Gene3D" id="1.25.40.10">
    <property type="entry name" value="Tetratricopeptide repeat domain"/>
    <property type="match status" value="3"/>
</dbReference>
<comment type="pathway">
    <text evidence="1">Amino-acid biosynthesis; L-arginine biosynthesis; carbamoyl phosphate from bicarbonate: step 1/1.</text>
</comment>
<gene>
    <name evidence="25" type="ORF">EVG20_g6169</name>
</gene>
<dbReference type="Gene3D" id="3.40.50.1380">
    <property type="entry name" value="Methylglyoxal synthase-like domain"/>
    <property type="match status" value="1"/>
</dbReference>
<evidence type="ECO:0000256" key="20">
    <source>
        <dbReference type="PROSITE-ProRule" id="PRU00409"/>
    </source>
</evidence>
<proteinExistence type="inferred from homology"/>
<keyword evidence="5" id="KW-0436">Ligase</keyword>
<dbReference type="InterPro" id="IPR011607">
    <property type="entry name" value="MGS-like_dom"/>
</dbReference>
<dbReference type="PROSITE" id="PS51855">
    <property type="entry name" value="MGS"/>
    <property type="match status" value="1"/>
</dbReference>
<reference evidence="25 26" key="1">
    <citation type="submission" date="2019-02" db="EMBL/GenBank/DDBJ databases">
        <title>Genome sequencing of the rare red list fungi Dentipellis fragilis.</title>
        <authorList>
            <person name="Buettner E."/>
            <person name="Kellner H."/>
        </authorList>
    </citation>
    <scope>NUCLEOTIDE SEQUENCE [LARGE SCALE GENOMIC DNA]</scope>
    <source>
        <strain evidence="25 26">DSM 105465</strain>
    </source>
</reference>
<dbReference type="InterPro" id="IPR058047">
    <property type="entry name" value="CPSase_preATP-grasp"/>
</dbReference>
<dbReference type="PANTHER" id="PTHR11405">
    <property type="entry name" value="CARBAMOYLTRANSFERASE FAMILY MEMBER"/>
    <property type="match status" value="1"/>
</dbReference>
<keyword evidence="6" id="KW-0028">Amino-acid biosynthesis</keyword>
<evidence type="ECO:0000256" key="7">
    <source>
        <dbReference type="ARBA" id="ARBA00022723"/>
    </source>
</evidence>
<dbReference type="GO" id="GO:0005737">
    <property type="term" value="C:cytoplasm"/>
    <property type="evidence" value="ECO:0007669"/>
    <property type="project" value="TreeGrafter"/>
</dbReference>
<feature type="compositionally biased region" description="Polar residues" evidence="21">
    <location>
        <begin position="807"/>
        <end position="822"/>
    </location>
</feature>
<dbReference type="FunFam" id="3.30.1490.20:FF:000001">
    <property type="entry name" value="Carbamoyl-phosphate synthase large chain"/>
    <property type="match status" value="1"/>
</dbReference>
<evidence type="ECO:0000256" key="21">
    <source>
        <dbReference type="SAM" id="MobiDB-lite"/>
    </source>
</evidence>
<dbReference type="PROSITE" id="PS50975">
    <property type="entry name" value="ATP_GRASP"/>
    <property type="match status" value="2"/>
</dbReference>
<comment type="caution">
    <text evidence="25">The sequence shown here is derived from an EMBL/GenBank/DDBJ whole genome shotgun (WGS) entry which is preliminary data.</text>
</comment>
<keyword evidence="26" id="KW-1185">Reference proteome</keyword>
<dbReference type="NCBIfam" id="TIGR01369">
    <property type="entry name" value="CPSaseII_lrg"/>
    <property type="match status" value="1"/>
</dbReference>
<comment type="catalytic activity">
    <reaction evidence="17">
        <text>hydrogencarbonate + NH4(+) + 2 ATP = carbamoyl phosphate + 2 ADP + phosphate + 2 H(+)</text>
        <dbReference type="Rhea" id="RHEA:18029"/>
        <dbReference type="ChEBI" id="CHEBI:15378"/>
        <dbReference type="ChEBI" id="CHEBI:17544"/>
        <dbReference type="ChEBI" id="CHEBI:28938"/>
        <dbReference type="ChEBI" id="CHEBI:30616"/>
        <dbReference type="ChEBI" id="CHEBI:43474"/>
        <dbReference type="ChEBI" id="CHEBI:58228"/>
        <dbReference type="ChEBI" id="CHEBI:456216"/>
        <dbReference type="EC" id="6.3.4.16"/>
    </reaction>
</comment>
<evidence type="ECO:0000256" key="4">
    <source>
        <dbReference type="ARBA" id="ARBA00022571"/>
    </source>
</evidence>
<dbReference type="EC" id="6.3.5.5" evidence="3"/>
<protein>
    <recommendedName>
        <fullName evidence="19">Carbamoyl phosphate synthase arginine-specific large chain</fullName>
        <ecNumber evidence="13">6.3.4.16</ecNumber>
        <ecNumber evidence="3">6.3.5.5</ecNumber>
    </recommendedName>
    <alternativeName>
        <fullName evidence="15">Ammonium-dependent carbamoyl phosphate synthetase</fullName>
    </alternativeName>
    <alternativeName>
        <fullName evidence="14">Arginine-specific carbamoyl phosphate synthetase, ammonia chain</fullName>
    </alternativeName>
    <alternativeName>
        <fullName evidence="16">Glutamine-dependent carbamoyl phosphate synthetase</fullName>
    </alternativeName>
</protein>
<organism evidence="25 26">
    <name type="scientific">Dentipellis fragilis</name>
    <dbReference type="NCBI Taxonomy" id="205917"/>
    <lineage>
        <taxon>Eukaryota</taxon>
        <taxon>Fungi</taxon>
        <taxon>Dikarya</taxon>
        <taxon>Basidiomycota</taxon>
        <taxon>Agaricomycotina</taxon>
        <taxon>Agaricomycetes</taxon>
        <taxon>Russulales</taxon>
        <taxon>Hericiaceae</taxon>
        <taxon>Dentipellis</taxon>
    </lineage>
</organism>
<dbReference type="GO" id="GO:0004087">
    <property type="term" value="F:carbamoyl-phosphate synthase (ammonia) activity"/>
    <property type="evidence" value="ECO:0007669"/>
    <property type="project" value="UniProtKB-EC"/>
</dbReference>
<dbReference type="Gene3D" id="3.30.1490.20">
    <property type="entry name" value="ATP-grasp fold, A domain"/>
    <property type="match status" value="1"/>
</dbReference>
<evidence type="ECO:0000256" key="14">
    <source>
        <dbReference type="ARBA" id="ARBA00044249"/>
    </source>
</evidence>
<evidence type="ECO:0000256" key="3">
    <source>
        <dbReference type="ARBA" id="ARBA00012738"/>
    </source>
</evidence>